<dbReference type="AlphaFoldDB" id="A0A816AYT9"/>
<keyword evidence="2" id="KW-0964">Secreted</keyword>
<feature type="domain" description="Peptidase S1" evidence="10">
    <location>
        <begin position="317"/>
        <end position="556"/>
    </location>
</feature>
<dbReference type="PANTHER" id="PTHR24252:SF7">
    <property type="entry name" value="HYALIN"/>
    <property type="match status" value="1"/>
</dbReference>
<comment type="caution">
    <text evidence="12">The sequence shown here is derived from an EMBL/GenBank/DDBJ whole genome shotgun (WGS) entry which is preliminary data.</text>
</comment>
<dbReference type="GO" id="GO:0006508">
    <property type="term" value="P:proteolysis"/>
    <property type="evidence" value="ECO:0007669"/>
    <property type="project" value="UniProtKB-KW"/>
</dbReference>
<dbReference type="InterPro" id="IPR018114">
    <property type="entry name" value="TRYPSIN_HIS"/>
</dbReference>
<evidence type="ECO:0000256" key="6">
    <source>
        <dbReference type="ARBA" id="ARBA00022825"/>
    </source>
</evidence>
<proteinExistence type="predicted"/>
<evidence type="ECO:0000256" key="3">
    <source>
        <dbReference type="ARBA" id="ARBA00022670"/>
    </source>
</evidence>
<keyword evidence="5 8" id="KW-0378">Hydrolase</keyword>
<keyword evidence="13" id="KW-1185">Reference proteome</keyword>
<dbReference type="EMBL" id="CAJNOM010001293">
    <property type="protein sequence ID" value="CAF1601832.1"/>
    <property type="molecule type" value="Genomic_DNA"/>
</dbReference>
<keyword evidence="3 8" id="KW-0645">Protease</keyword>
<dbReference type="SUPFAM" id="SSF50494">
    <property type="entry name" value="Trypsin-like serine proteases"/>
    <property type="match status" value="2"/>
</dbReference>
<dbReference type="EMBL" id="CAJNOI010000944">
    <property type="protein sequence ID" value="CAF1365202.1"/>
    <property type="molecule type" value="Genomic_DNA"/>
</dbReference>
<dbReference type="InterPro" id="IPR009003">
    <property type="entry name" value="Peptidase_S1_PA"/>
</dbReference>
<dbReference type="PROSITE" id="PS00134">
    <property type="entry name" value="TRYPSIN_HIS"/>
    <property type="match status" value="2"/>
</dbReference>
<dbReference type="FunFam" id="2.40.10.10:FF:000047">
    <property type="entry name" value="Trypsin eta"/>
    <property type="match status" value="1"/>
</dbReference>
<evidence type="ECO:0000256" key="5">
    <source>
        <dbReference type="ARBA" id="ARBA00022801"/>
    </source>
</evidence>
<dbReference type="OrthoDB" id="6339452at2759"/>
<dbReference type="InterPro" id="IPR001254">
    <property type="entry name" value="Trypsin_dom"/>
</dbReference>
<dbReference type="CDD" id="cd00190">
    <property type="entry name" value="Tryp_SPc"/>
    <property type="match status" value="2"/>
</dbReference>
<dbReference type="Pfam" id="PF00089">
    <property type="entry name" value="Trypsin"/>
    <property type="match status" value="2"/>
</dbReference>
<dbReference type="InterPro" id="IPR043504">
    <property type="entry name" value="Peptidase_S1_PA_chymotrypsin"/>
</dbReference>
<evidence type="ECO:0000256" key="9">
    <source>
        <dbReference type="SAM" id="SignalP"/>
    </source>
</evidence>
<dbReference type="PANTHER" id="PTHR24252">
    <property type="entry name" value="ACROSIN-RELATED"/>
    <property type="match status" value="1"/>
</dbReference>
<dbReference type="Proteomes" id="UP000663832">
    <property type="component" value="Unassembled WGS sequence"/>
</dbReference>
<keyword evidence="6 8" id="KW-0720">Serine protease</keyword>
<dbReference type="GO" id="GO:0051604">
    <property type="term" value="P:protein maturation"/>
    <property type="evidence" value="ECO:0007669"/>
    <property type="project" value="UniProtKB-ARBA"/>
</dbReference>
<dbReference type="PROSITE" id="PS00135">
    <property type="entry name" value="TRYPSIN_SER"/>
    <property type="match status" value="2"/>
</dbReference>
<evidence type="ECO:0000256" key="4">
    <source>
        <dbReference type="ARBA" id="ARBA00022729"/>
    </source>
</evidence>
<dbReference type="PRINTS" id="PR00722">
    <property type="entry name" value="CHYMOTRYPSIN"/>
</dbReference>
<dbReference type="InterPro" id="IPR033116">
    <property type="entry name" value="TRYPSIN_SER"/>
</dbReference>
<gene>
    <name evidence="11" type="ORF">BJG266_LOCUS35722</name>
    <name evidence="12" type="ORF">QVE165_LOCUS52757</name>
</gene>
<sequence length="592" mass="64414">MIHQVKLLFFVSYILFNQYSIEATIFSCNTFASCGCSRYNVDINARIIGGEPAVNHSWGWAVSLRVLNESHFCGGTILSSEYILTAAHCVDDPEIMNYEFKVAVGTDTLSDNNGQRIFVSNIFIHPHWASRTKENDIAILKLKNPIMFSDRNIAKICFPSINDLSIAIEYPLVKTSLVAIGWGYTTSNGELLSDNLKQVTVQSIAHQETKCANSINNISIQFCAAVTDGNKDTCEGDSGGPLMYYSELYQQWMIVGITSYGHGCGVSIYAGIYTRVSMYIDWIKSITGPDVQGTIYSCNTTAPCGCSQNEVNINSRIVGGEIAASHSWAWAVSLRVSSIGHFCGGTIISPHYILTAAHCLERISLSRIDVTAAVGTDTLYDTEGQRVLASKIYMHPRWNTVTKENDIAILKLKKAISFGGRNIAKLCLPAISGFDATSFPSPNTNLVAIGWGSMESDGPTSDVLRQVTVQSVSDQVQKCSNSINNVDLQFCAAVDGGGKDTCQGDSGGPLMYYSSVYQQWMIAGITSYGQGCGLSNYAGIYTRASVYISWIKQIVGKDGVVIAGENSANIGSMSSIFSMMMLAFLFLIRSFS</sequence>
<dbReference type="PROSITE" id="PS51257">
    <property type="entry name" value="PROKAR_LIPOPROTEIN"/>
    <property type="match status" value="1"/>
</dbReference>
<feature type="signal peptide" evidence="9">
    <location>
        <begin position="1"/>
        <end position="23"/>
    </location>
</feature>
<reference evidence="12" key="1">
    <citation type="submission" date="2021-02" db="EMBL/GenBank/DDBJ databases">
        <authorList>
            <person name="Nowell W R."/>
        </authorList>
    </citation>
    <scope>NUCLEOTIDE SEQUENCE</scope>
</reference>
<evidence type="ECO:0000259" key="10">
    <source>
        <dbReference type="PROSITE" id="PS50240"/>
    </source>
</evidence>
<accession>A0A816AYT9</accession>
<feature type="domain" description="Peptidase S1" evidence="10">
    <location>
        <begin position="47"/>
        <end position="288"/>
    </location>
</feature>
<keyword evidence="4 9" id="KW-0732">Signal</keyword>
<dbReference type="GO" id="GO:0005576">
    <property type="term" value="C:extracellular region"/>
    <property type="evidence" value="ECO:0007669"/>
    <property type="project" value="UniProtKB-SubCell"/>
</dbReference>
<dbReference type="InterPro" id="IPR001314">
    <property type="entry name" value="Peptidase_S1A"/>
</dbReference>
<feature type="chain" id="PRO_5036229609" description="Peptidase S1 domain-containing protein" evidence="9">
    <location>
        <begin position="24"/>
        <end position="592"/>
    </location>
</feature>
<dbReference type="GO" id="GO:0004252">
    <property type="term" value="F:serine-type endopeptidase activity"/>
    <property type="evidence" value="ECO:0007669"/>
    <property type="project" value="InterPro"/>
</dbReference>
<dbReference type="Proteomes" id="UP000663877">
    <property type="component" value="Unassembled WGS sequence"/>
</dbReference>
<dbReference type="PROSITE" id="PS50240">
    <property type="entry name" value="TRYPSIN_DOM"/>
    <property type="match status" value="2"/>
</dbReference>
<organism evidence="12 13">
    <name type="scientific">Adineta steineri</name>
    <dbReference type="NCBI Taxonomy" id="433720"/>
    <lineage>
        <taxon>Eukaryota</taxon>
        <taxon>Metazoa</taxon>
        <taxon>Spiralia</taxon>
        <taxon>Gnathifera</taxon>
        <taxon>Rotifera</taxon>
        <taxon>Eurotatoria</taxon>
        <taxon>Bdelloidea</taxon>
        <taxon>Adinetida</taxon>
        <taxon>Adinetidae</taxon>
        <taxon>Adineta</taxon>
    </lineage>
</organism>
<evidence type="ECO:0000256" key="1">
    <source>
        <dbReference type="ARBA" id="ARBA00004613"/>
    </source>
</evidence>
<name>A0A816AYT9_9BILA</name>
<evidence type="ECO:0000313" key="12">
    <source>
        <dbReference type="EMBL" id="CAF1601832.1"/>
    </source>
</evidence>
<dbReference type="SMART" id="SM00020">
    <property type="entry name" value="Tryp_SPc"/>
    <property type="match status" value="2"/>
</dbReference>
<evidence type="ECO:0000313" key="13">
    <source>
        <dbReference type="Proteomes" id="UP000663832"/>
    </source>
</evidence>
<evidence type="ECO:0000313" key="11">
    <source>
        <dbReference type="EMBL" id="CAF1365202.1"/>
    </source>
</evidence>
<dbReference type="Gene3D" id="2.40.10.10">
    <property type="entry name" value="Trypsin-like serine proteases"/>
    <property type="match status" value="2"/>
</dbReference>
<evidence type="ECO:0000256" key="8">
    <source>
        <dbReference type="RuleBase" id="RU363034"/>
    </source>
</evidence>
<evidence type="ECO:0000256" key="2">
    <source>
        <dbReference type="ARBA" id="ARBA00022525"/>
    </source>
</evidence>
<protein>
    <recommendedName>
        <fullName evidence="10">Peptidase S1 domain-containing protein</fullName>
    </recommendedName>
</protein>
<comment type="subcellular location">
    <subcellularLocation>
        <location evidence="1">Secreted</location>
    </subcellularLocation>
</comment>
<keyword evidence="7" id="KW-1015">Disulfide bond</keyword>
<dbReference type="FunFam" id="2.40.10.10:FF:000120">
    <property type="entry name" value="Putative serine protease"/>
    <property type="match status" value="1"/>
</dbReference>
<evidence type="ECO:0000256" key="7">
    <source>
        <dbReference type="ARBA" id="ARBA00023157"/>
    </source>
</evidence>